<proteinExistence type="predicted"/>
<organism evidence="1 2">
    <name type="scientific">Arctium lappa</name>
    <name type="common">Greater burdock</name>
    <name type="synonym">Lappa major</name>
    <dbReference type="NCBI Taxonomy" id="4217"/>
    <lineage>
        <taxon>Eukaryota</taxon>
        <taxon>Viridiplantae</taxon>
        <taxon>Streptophyta</taxon>
        <taxon>Embryophyta</taxon>
        <taxon>Tracheophyta</taxon>
        <taxon>Spermatophyta</taxon>
        <taxon>Magnoliopsida</taxon>
        <taxon>eudicotyledons</taxon>
        <taxon>Gunneridae</taxon>
        <taxon>Pentapetalae</taxon>
        <taxon>asterids</taxon>
        <taxon>campanulids</taxon>
        <taxon>Asterales</taxon>
        <taxon>Asteraceae</taxon>
        <taxon>Carduoideae</taxon>
        <taxon>Cardueae</taxon>
        <taxon>Arctiinae</taxon>
        <taxon>Arctium</taxon>
    </lineage>
</organism>
<name>A0ACB9FJU5_ARCLA</name>
<dbReference type="Proteomes" id="UP001055879">
    <property type="component" value="Linkage Group LG01"/>
</dbReference>
<evidence type="ECO:0000313" key="1">
    <source>
        <dbReference type="EMBL" id="KAI3771085.1"/>
    </source>
</evidence>
<gene>
    <name evidence="1" type="ORF">L6452_02239</name>
</gene>
<dbReference type="EMBL" id="CM042047">
    <property type="protein sequence ID" value="KAI3771085.1"/>
    <property type="molecule type" value="Genomic_DNA"/>
</dbReference>
<sequence length="420" mass="47089">MGACCSCQMGVRYRGDFSDDHAAKPKDSEPEDNDQIITIGDCGARVRLQGSTKILSMFTRQGRKGTNQDAMTVWENFGGERDVIYCGVFDGHGPSGHKVARYVRDTLPSKLSWMFRDSHVHGKTWSNQINGSDQKVINLNDSKDPVLCSWKASITESFREMDEDLEADMSIDSYGSGTTSVSVLKQGDNLIIMNLGDSRALLCTRSNDDKLQPVQLTIDLKPSIQSEYERIKNSGGRVKAMEHEPSVFRVWMPDQDCPGLAMSRAFGDFCLKDYGLICDPNIFYRKLTEQDEFVVLATDGVWDVLTNDEVVKIVGSVKKRPMAARFLIDHAVRAWRYKYPASKIDDCAAVILFFKKQRLLLSQSSPEMLDLINSDHPDLDAIKNPEKTGDDGLDTVLNYHVNEDESNARKAAKKTQSTEE</sequence>
<keyword evidence="2" id="KW-1185">Reference proteome</keyword>
<reference evidence="1 2" key="2">
    <citation type="journal article" date="2022" name="Mol. Ecol. Resour.">
        <title>The genomes of chicory, endive, great burdock and yacon provide insights into Asteraceae paleo-polyploidization history and plant inulin production.</title>
        <authorList>
            <person name="Fan W."/>
            <person name="Wang S."/>
            <person name="Wang H."/>
            <person name="Wang A."/>
            <person name="Jiang F."/>
            <person name="Liu H."/>
            <person name="Zhao H."/>
            <person name="Xu D."/>
            <person name="Zhang Y."/>
        </authorList>
    </citation>
    <scope>NUCLEOTIDE SEQUENCE [LARGE SCALE GENOMIC DNA]</scope>
    <source>
        <strain evidence="2">cv. Niubang</strain>
    </source>
</reference>
<comment type="caution">
    <text evidence="1">The sequence shown here is derived from an EMBL/GenBank/DDBJ whole genome shotgun (WGS) entry which is preliminary data.</text>
</comment>
<reference evidence="2" key="1">
    <citation type="journal article" date="2022" name="Mol. Ecol. Resour.">
        <title>The genomes of chicory, endive, great burdock and yacon provide insights into Asteraceae palaeo-polyploidization history and plant inulin production.</title>
        <authorList>
            <person name="Fan W."/>
            <person name="Wang S."/>
            <person name="Wang H."/>
            <person name="Wang A."/>
            <person name="Jiang F."/>
            <person name="Liu H."/>
            <person name="Zhao H."/>
            <person name="Xu D."/>
            <person name="Zhang Y."/>
        </authorList>
    </citation>
    <scope>NUCLEOTIDE SEQUENCE [LARGE SCALE GENOMIC DNA]</scope>
    <source>
        <strain evidence="2">cv. Niubang</strain>
    </source>
</reference>
<evidence type="ECO:0000313" key="2">
    <source>
        <dbReference type="Proteomes" id="UP001055879"/>
    </source>
</evidence>
<accession>A0ACB9FJU5</accession>
<protein>
    <submittedName>
        <fullName evidence="1">Uncharacterized protein</fullName>
    </submittedName>
</protein>